<reference evidence="2" key="2">
    <citation type="submission" date="2023-07" db="EMBL/GenBank/DDBJ databases">
        <authorList>
            <consortium name="Lawrence Berkeley National Laboratory"/>
            <person name="Haridas S."/>
            <person name="Hensen N."/>
            <person name="Bonometti L."/>
            <person name="Westerberg I."/>
            <person name="Brannstrom I.O."/>
            <person name="Guillou S."/>
            <person name="Cros-Aarteil S."/>
            <person name="Calhoun S."/>
            <person name="Kuo A."/>
            <person name="Mondo S."/>
            <person name="Pangilinan J."/>
            <person name="Riley R."/>
            <person name="LaButti K."/>
            <person name="Andreopoulos B."/>
            <person name="Lipzen A."/>
            <person name="Chen C."/>
            <person name="Yanf M."/>
            <person name="Daum C."/>
            <person name="Ng V."/>
            <person name="Clum A."/>
            <person name="Steindorff A."/>
            <person name="Ohm R."/>
            <person name="Martin F."/>
            <person name="Silar P."/>
            <person name="Natvig D."/>
            <person name="Lalanne C."/>
            <person name="Gautier V."/>
            <person name="Ament-velasquez S.L."/>
            <person name="Kruys A."/>
            <person name="Hutchinson M.I."/>
            <person name="Powell A.J."/>
            <person name="Barry K."/>
            <person name="Miller A.N."/>
            <person name="Grigoriev I.V."/>
            <person name="Debuchy R."/>
            <person name="Gladieux P."/>
            <person name="Thoren M.H."/>
            <person name="Johannesson H."/>
        </authorList>
    </citation>
    <scope>NUCLEOTIDE SEQUENCE</scope>
    <source>
        <strain evidence="2">FGSC 1904</strain>
    </source>
</reference>
<evidence type="ECO:0000313" key="3">
    <source>
        <dbReference type="Proteomes" id="UP001281003"/>
    </source>
</evidence>
<protein>
    <submittedName>
        <fullName evidence="2">Uncharacterized protein</fullName>
    </submittedName>
</protein>
<organism evidence="2 3">
    <name type="scientific">Sordaria brevicollis</name>
    <dbReference type="NCBI Taxonomy" id="83679"/>
    <lineage>
        <taxon>Eukaryota</taxon>
        <taxon>Fungi</taxon>
        <taxon>Dikarya</taxon>
        <taxon>Ascomycota</taxon>
        <taxon>Pezizomycotina</taxon>
        <taxon>Sordariomycetes</taxon>
        <taxon>Sordariomycetidae</taxon>
        <taxon>Sordariales</taxon>
        <taxon>Sordariaceae</taxon>
        <taxon>Sordaria</taxon>
    </lineage>
</organism>
<comment type="caution">
    <text evidence="2">The sequence shown here is derived from an EMBL/GenBank/DDBJ whole genome shotgun (WGS) entry which is preliminary data.</text>
</comment>
<proteinExistence type="predicted"/>
<dbReference type="AlphaFoldDB" id="A0AAE0PNN3"/>
<evidence type="ECO:0000256" key="1">
    <source>
        <dbReference type="SAM" id="MobiDB-lite"/>
    </source>
</evidence>
<feature type="region of interest" description="Disordered" evidence="1">
    <location>
        <begin position="43"/>
        <end position="85"/>
    </location>
</feature>
<keyword evidence="3" id="KW-1185">Reference proteome</keyword>
<reference evidence="2" key="1">
    <citation type="journal article" date="2023" name="Mol. Phylogenet. Evol.">
        <title>Genome-scale phylogeny and comparative genomics of the fungal order Sordariales.</title>
        <authorList>
            <person name="Hensen N."/>
            <person name="Bonometti L."/>
            <person name="Westerberg I."/>
            <person name="Brannstrom I.O."/>
            <person name="Guillou S."/>
            <person name="Cros-Aarteil S."/>
            <person name="Calhoun S."/>
            <person name="Haridas S."/>
            <person name="Kuo A."/>
            <person name="Mondo S."/>
            <person name="Pangilinan J."/>
            <person name="Riley R."/>
            <person name="LaButti K."/>
            <person name="Andreopoulos B."/>
            <person name="Lipzen A."/>
            <person name="Chen C."/>
            <person name="Yan M."/>
            <person name="Daum C."/>
            <person name="Ng V."/>
            <person name="Clum A."/>
            <person name="Steindorff A."/>
            <person name="Ohm R.A."/>
            <person name="Martin F."/>
            <person name="Silar P."/>
            <person name="Natvig D.O."/>
            <person name="Lalanne C."/>
            <person name="Gautier V."/>
            <person name="Ament-Velasquez S.L."/>
            <person name="Kruys A."/>
            <person name="Hutchinson M.I."/>
            <person name="Powell A.J."/>
            <person name="Barry K."/>
            <person name="Miller A.N."/>
            <person name="Grigoriev I.V."/>
            <person name="Debuchy R."/>
            <person name="Gladieux P."/>
            <person name="Hiltunen Thoren M."/>
            <person name="Johannesson H."/>
        </authorList>
    </citation>
    <scope>NUCLEOTIDE SEQUENCE</scope>
    <source>
        <strain evidence="2">FGSC 1904</strain>
    </source>
</reference>
<accession>A0AAE0PNN3</accession>
<dbReference type="EMBL" id="JAUTDP010000001">
    <property type="protein sequence ID" value="KAK3403325.1"/>
    <property type="molecule type" value="Genomic_DNA"/>
</dbReference>
<evidence type="ECO:0000313" key="2">
    <source>
        <dbReference type="EMBL" id="KAK3403325.1"/>
    </source>
</evidence>
<feature type="compositionally biased region" description="Polar residues" evidence="1">
    <location>
        <begin position="57"/>
        <end position="73"/>
    </location>
</feature>
<name>A0AAE0PNN3_SORBR</name>
<gene>
    <name evidence="2" type="ORF">B0T20DRAFT_22882</name>
</gene>
<sequence length="247" mass="27602">MHIQILRSFNHLPPQNISLCHWDRPSCKRAVDDRLCPRAVRALSNRSRTKSTKSRIESGSRSPDSNLRPQPTGVNKKHGRSSVMSHRTALTGPCLLIHSSHQPCNPQRKYSNPHGYLQYSLLGSLRLEMTAERAALDRQGGHVLGSIRPSHLLSRGFSVFDTNALRSTPSARHVRASAEKETPSQPGVYSDHTWDLRVGPSSYLDERQWSLQELVAGNVVERSERTLNTGSHLACLIRTIAPMALPR</sequence>
<dbReference type="Proteomes" id="UP001281003">
    <property type="component" value="Unassembled WGS sequence"/>
</dbReference>